<feature type="domain" description="HTH luxR-type" evidence="4">
    <location>
        <begin position="177"/>
        <end position="242"/>
    </location>
</feature>
<evidence type="ECO:0000259" key="4">
    <source>
        <dbReference type="PROSITE" id="PS50043"/>
    </source>
</evidence>
<dbReference type="InterPro" id="IPR005143">
    <property type="entry name" value="TF_LuxR_autoind-bd_dom"/>
</dbReference>
<dbReference type="CDD" id="cd06170">
    <property type="entry name" value="LuxR_C_like"/>
    <property type="match status" value="1"/>
</dbReference>
<dbReference type="OrthoDB" id="3170288at2"/>
<evidence type="ECO:0000256" key="3">
    <source>
        <dbReference type="ARBA" id="ARBA00023163"/>
    </source>
</evidence>
<evidence type="ECO:0000256" key="2">
    <source>
        <dbReference type="ARBA" id="ARBA00023125"/>
    </source>
</evidence>
<keyword evidence="2" id="KW-0238">DNA-binding</keyword>
<dbReference type="InterPro" id="IPR016032">
    <property type="entry name" value="Sig_transdc_resp-reg_C-effctor"/>
</dbReference>
<organism evidence="5 6">
    <name type="scientific">Pseudorhodoplanes sinuspersici</name>
    <dbReference type="NCBI Taxonomy" id="1235591"/>
    <lineage>
        <taxon>Bacteria</taxon>
        <taxon>Pseudomonadati</taxon>
        <taxon>Pseudomonadota</taxon>
        <taxon>Alphaproteobacteria</taxon>
        <taxon>Hyphomicrobiales</taxon>
        <taxon>Pseudorhodoplanes</taxon>
    </lineage>
</organism>
<dbReference type="PRINTS" id="PR00038">
    <property type="entry name" value="HTHLUXR"/>
</dbReference>
<dbReference type="RefSeq" id="WP_086086673.1">
    <property type="nucleotide sequence ID" value="NZ_CP021112.1"/>
</dbReference>
<proteinExistence type="predicted"/>
<evidence type="ECO:0000256" key="1">
    <source>
        <dbReference type="ARBA" id="ARBA00023015"/>
    </source>
</evidence>
<protein>
    <recommendedName>
        <fullName evidence="4">HTH luxR-type domain-containing protein</fullName>
    </recommendedName>
</protein>
<keyword evidence="3" id="KW-0804">Transcription</keyword>
<gene>
    <name evidence="5" type="ORF">CAK95_03675</name>
</gene>
<dbReference type="AlphaFoldDB" id="A0A1W6ZLN1"/>
<dbReference type="PROSITE" id="PS50043">
    <property type="entry name" value="HTH_LUXR_2"/>
    <property type="match status" value="1"/>
</dbReference>
<evidence type="ECO:0000313" key="5">
    <source>
        <dbReference type="EMBL" id="ARP98286.1"/>
    </source>
</evidence>
<dbReference type="KEGG" id="psin:CAK95_03675"/>
<dbReference type="SMART" id="SM00421">
    <property type="entry name" value="HTH_LUXR"/>
    <property type="match status" value="1"/>
</dbReference>
<reference evidence="5 6" key="1">
    <citation type="submission" date="2017-05" db="EMBL/GenBank/DDBJ databases">
        <title>Full genome sequence of Pseudorhodoplanes sinuspersici.</title>
        <authorList>
            <person name="Dastgheib S.M.M."/>
            <person name="Shavandi M."/>
            <person name="Tirandaz H."/>
        </authorList>
    </citation>
    <scope>NUCLEOTIDE SEQUENCE [LARGE SCALE GENOMIC DNA]</scope>
    <source>
        <strain evidence="5 6">RIPI110</strain>
    </source>
</reference>
<dbReference type="PANTHER" id="PTHR44688">
    <property type="entry name" value="DNA-BINDING TRANSCRIPTIONAL ACTIVATOR DEVR_DOSR"/>
    <property type="match status" value="1"/>
</dbReference>
<dbReference type="EMBL" id="CP021112">
    <property type="protein sequence ID" value="ARP98286.1"/>
    <property type="molecule type" value="Genomic_DNA"/>
</dbReference>
<keyword evidence="1" id="KW-0805">Transcription regulation</keyword>
<dbReference type="GO" id="GO:0003677">
    <property type="term" value="F:DNA binding"/>
    <property type="evidence" value="ECO:0007669"/>
    <property type="project" value="UniProtKB-KW"/>
</dbReference>
<dbReference type="STRING" id="1235591.CAK95_03675"/>
<dbReference type="Pfam" id="PF00196">
    <property type="entry name" value="GerE"/>
    <property type="match status" value="1"/>
</dbReference>
<sequence>MLAAPNGGKAVLQFEDYVEASRRANTPAELAQLYAETIGAEGYENCVLTSFKGRNVEKIAWFRFPDGYVDAYLHHRWQRIDPVLGCSLRATRPFFWSDVTDRTPLSKKQITFLNECHDLKVHTGISFPFHGPHQSLDLISISRRVPEPPNAELASLLHAISLQTWARYQELTQQTLFVDPDKILTQRELEILRWCKDGKTRPEIGEILSISTKTVEFHLRNVMNKLGANNQISAVVIGLQRGLIEL</sequence>
<dbReference type="SUPFAM" id="SSF46894">
    <property type="entry name" value="C-terminal effector domain of the bipartite response regulators"/>
    <property type="match status" value="1"/>
</dbReference>
<dbReference type="InterPro" id="IPR000792">
    <property type="entry name" value="Tscrpt_reg_LuxR_C"/>
</dbReference>
<dbReference type="Pfam" id="PF03472">
    <property type="entry name" value="Autoind_bind"/>
    <property type="match status" value="1"/>
</dbReference>
<dbReference type="InterPro" id="IPR036693">
    <property type="entry name" value="TF_LuxR_autoind-bd_dom_sf"/>
</dbReference>
<dbReference type="Proteomes" id="UP000194137">
    <property type="component" value="Chromosome"/>
</dbReference>
<evidence type="ECO:0000313" key="6">
    <source>
        <dbReference type="Proteomes" id="UP000194137"/>
    </source>
</evidence>
<dbReference type="Gene3D" id="3.30.450.80">
    <property type="entry name" value="Transcription factor LuxR-like, autoinducer-binding domain"/>
    <property type="match status" value="1"/>
</dbReference>
<name>A0A1W6ZLN1_9HYPH</name>
<dbReference type="InterPro" id="IPR036388">
    <property type="entry name" value="WH-like_DNA-bd_sf"/>
</dbReference>
<dbReference type="Gene3D" id="1.10.10.10">
    <property type="entry name" value="Winged helix-like DNA-binding domain superfamily/Winged helix DNA-binding domain"/>
    <property type="match status" value="1"/>
</dbReference>
<dbReference type="PANTHER" id="PTHR44688:SF16">
    <property type="entry name" value="DNA-BINDING TRANSCRIPTIONAL ACTIVATOR DEVR_DOSR"/>
    <property type="match status" value="1"/>
</dbReference>
<accession>A0A1W6ZLN1</accession>
<dbReference type="GO" id="GO:0006355">
    <property type="term" value="P:regulation of DNA-templated transcription"/>
    <property type="evidence" value="ECO:0007669"/>
    <property type="project" value="InterPro"/>
</dbReference>
<keyword evidence="6" id="KW-1185">Reference proteome</keyword>
<dbReference type="SUPFAM" id="SSF75516">
    <property type="entry name" value="Pheromone-binding domain of LuxR-like quorum-sensing transcription factors"/>
    <property type="match status" value="1"/>
</dbReference>